<keyword evidence="3" id="KW-1185">Reference proteome</keyword>
<dbReference type="PANTHER" id="PTHR13440:SF7">
    <property type="entry name" value="BLOC-1 RELATED COMPLEX SUBUNIT 6"/>
    <property type="match status" value="1"/>
</dbReference>
<dbReference type="PANTHER" id="PTHR13440">
    <property type="entry name" value="BLOC-1 RELATED COMPLEX SUBUNIT 6"/>
    <property type="match status" value="1"/>
</dbReference>
<dbReference type="InterPro" id="IPR046465">
    <property type="entry name" value="BORCS6_C"/>
</dbReference>
<name>A0A9N8YXY2_9GLOM</name>
<dbReference type="Pfam" id="PF10157">
    <property type="entry name" value="BORCS6"/>
    <property type="match status" value="1"/>
</dbReference>
<reference evidence="2" key="1">
    <citation type="submission" date="2021-06" db="EMBL/GenBank/DDBJ databases">
        <authorList>
            <person name="Kallberg Y."/>
            <person name="Tangrot J."/>
            <person name="Rosling A."/>
        </authorList>
    </citation>
    <scope>NUCLEOTIDE SEQUENCE</scope>
    <source>
        <strain evidence="2">MT106</strain>
    </source>
</reference>
<dbReference type="InterPro" id="IPR019314">
    <property type="entry name" value="BORCS6"/>
</dbReference>
<dbReference type="GO" id="GO:0099078">
    <property type="term" value="C:BORC complex"/>
    <property type="evidence" value="ECO:0007669"/>
    <property type="project" value="TreeGrafter"/>
</dbReference>
<gene>
    <name evidence="2" type="ORF">AGERDE_LOCUS2355</name>
</gene>
<accession>A0A9N8YXY2</accession>
<organism evidence="2 3">
    <name type="scientific">Ambispora gerdemannii</name>
    <dbReference type="NCBI Taxonomy" id="144530"/>
    <lineage>
        <taxon>Eukaryota</taxon>
        <taxon>Fungi</taxon>
        <taxon>Fungi incertae sedis</taxon>
        <taxon>Mucoromycota</taxon>
        <taxon>Glomeromycotina</taxon>
        <taxon>Glomeromycetes</taxon>
        <taxon>Archaeosporales</taxon>
        <taxon>Ambisporaceae</taxon>
        <taxon>Ambispora</taxon>
    </lineage>
</organism>
<sequence>MTSDKFVDPQMINQLEQEANAITKDLDCMLKKLKTKMFEASTITRESFDVYDQTVTNYCAAIEETSNKTCALINMCETFDKEFSNVYALAKNIKNIRKQLDALQYSIK</sequence>
<feature type="domain" description="BLOC-1-related complex subunit 6 C-terminal helix" evidence="1">
    <location>
        <begin position="6"/>
        <end position="104"/>
    </location>
</feature>
<evidence type="ECO:0000259" key="1">
    <source>
        <dbReference type="Pfam" id="PF10157"/>
    </source>
</evidence>
<dbReference type="AlphaFoldDB" id="A0A9N8YXY2"/>
<proteinExistence type="predicted"/>
<protein>
    <submittedName>
        <fullName evidence="2">6347_t:CDS:1</fullName>
    </submittedName>
</protein>
<dbReference type="Proteomes" id="UP000789831">
    <property type="component" value="Unassembled WGS sequence"/>
</dbReference>
<dbReference type="EMBL" id="CAJVPL010000193">
    <property type="protein sequence ID" value="CAG8463047.1"/>
    <property type="molecule type" value="Genomic_DNA"/>
</dbReference>
<evidence type="ECO:0000313" key="3">
    <source>
        <dbReference type="Proteomes" id="UP000789831"/>
    </source>
</evidence>
<comment type="caution">
    <text evidence="2">The sequence shown here is derived from an EMBL/GenBank/DDBJ whole genome shotgun (WGS) entry which is preliminary data.</text>
</comment>
<dbReference type="OrthoDB" id="21270at2759"/>
<evidence type="ECO:0000313" key="2">
    <source>
        <dbReference type="EMBL" id="CAG8463047.1"/>
    </source>
</evidence>
<dbReference type="GO" id="GO:0032418">
    <property type="term" value="P:lysosome localization"/>
    <property type="evidence" value="ECO:0007669"/>
    <property type="project" value="TreeGrafter"/>
</dbReference>